<evidence type="ECO:0000313" key="2">
    <source>
        <dbReference type="Proteomes" id="UP000487350"/>
    </source>
</evidence>
<dbReference type="Proteomes" id="UP000487350">
    <property type="component" value="Unassembled WGS sequence"/>
</dbReference>
<dbReference type="Gene3D" id="3.30.1460.10">
    <property type="match status" value="1"/>
</dbReference>
<reference evidence="1 2" key="1">
    <citation type="submission" date="2019-11" db="EMBL/GenBank/DDBJ databases">
        <title>Caenimonas koreensis gen. nov., sp. nov., isolated from activated sludge.</title>
        <authorList>
            <person name="Seung H.R."/>
        </authorList>
    </citation>
    <scope>NUCLEOTIDE SEQUENCE [LARGE SCALE GENOMIC DNA]</scope>
    <source>
        <strain evidence="1 2">EMB320</strain>
    </source>
</reference>
<evidence type="ECO:0000313" key="1">
    <source>
        <dbReference type="EMBL" id="MRD47076.1"/>
    </source>
</evidence>
<protein>
    <recommendedName>
        <fullName evidence="3">Tir chaperone protein (CesT) family protein</fullName>
    </recommendedName>
</protein>
<dbReference type="GO" id="GO:0030254">
    <property type="term" value="P:protein secretion by the type III secretion system"/>
    <property type="evidence" value="ECO:0007669"/>
    <property type="project" value="InterPro"/>
</dbReference>
<accession>A0A844B6R9</accession>
<gene>
    <name evidence="1" type="ORF">GHT07_07285</name>
</gene>
<dbReference type="AlphaFoldDB" id="A0A844B6R9"/>
<dbReference type="SUPFAM" id="SSF69635">
    <property type="entry name" value="Type III secretory system chaperone-like"/>
    <property type="match status" value="1"/>
</dbReference>
<proteinExistence type="predicted"/>
<organism evidence="1 2">
    <name type="scientific">Caenimonas koreensis DSM 17982</name>
    <dbReference type="NCBI Taxonomy" id="1121255"/>
    <lineage>
        <taxon>Bacteria</taxon>
        <taxon>Pseudomonadati</taxon>
        <taxon>Pseudomonadota</taxon>
        <taxon>Betaproteobacteria</taxon>
        <taxon>Burkholderiales</taxon>
        <taxon>Comamonadaceae</taxon>
        <taxon>Caenimonas</taxon>
    </lineage>
</organism>
<dbReference type="RefSeq" id="WP_153584415.1">
    <property type="nucleotide sequence ID" value="NZ_WJBU01000006.1"/>
</dbReference>
<comment type="caution">
    <text evidence="1">The sequence shown here is derived from an EMBL/GenBank/DDBJ whole genome shotgun (WGS) entry which is preliminary data.</text>
</comment>
<keyword evidence="2" id="KW-1185">Reference proteome</keyword>
<dbReference type="EMBL" id="WJBU01000006">
    <property type="protein sequence ID" value="MRD47076.1"/>
    <property type="molecule type" value="Genomic_DNA"/>
</dbReference>
<name>A0A844B6R9_9BURK</name>
<evidence type="ECO:0008006" key="3">
    <source>
        <dbReference type="Google" id="ProtNLM"/>
    </source>
</evidence>
<sequence length="132" mass="14057">MASLNHAGFAGYALRARLDPGAPRADGSVALVFDGNMHVLLHPAGRGDIVLEAQVRALPIASLLADDAIMDALAVAGQRPPLDADYLVLSPDEDRLMLQLRVGAAASADEFEVALGRFLDSLTSWRAHFRVL</sequence>
<dbReference type="OrthoDB" id="9839370at2"/>